<dbReference type="EMBL" id="ML976614">
    <property type="protein sequence ID" value="KAF1851572.1"/>
    <property type="molecule type" value="Genomic_DNA"/>
</dbReference>
<comment type="caution">
    <text evidence="1">The sequence shown here is derived from an EMBL/GenBank/DDBJ whole genome shotgun (WGS) entry which is preliminary data.</text>
</comment>
<gene>
    <name evidence="1" type="ORF">K460DRAFT_240622</name>
</gene>
<evidence type="ECO:0000313" key="2">
    <source>
        <dbReference type="Proteomes" id="UP000800039"/>
    </source>
</evidence>
<dbReference type="GeneID" id="63844568"/>
<evidence type="ECO:0000313" key="1">
    <source>
        <dbReference type="EMBL" id="KAF1851572.1"/>
    </source>
</evidence>
<feature type="non-terminal residue" evidence="1">
    <location>
        <position position="1"/>
    </location>
</feature>
<organism evidence="1 2">
    <name type="scientific">Cucurbitaria berberidis CBS 394.84</name>
    <dbReference type="NCBI Taxonomy" id="1168544"/>
    <lineage>
        <taxon>Eukaryota</taxon>
        <taxon>Fungi</taxon>
        <taxon>Dikarya</taxon>
        <taxon>Ascomycota</taxon>
        <taxon>Pezizomycotina</taxon>
        <taxon>Dothideomycetes</taxon>
        <taxon>Pleosporomycetidae</taxon>
        <taxon>Pleosporales</taxon>
        <taxon>Pleosporineae</taxon>
        <taxon>Cucurbitariaceae</taxon>
        <taxon>Cucurbitaria</taxon>
    </lineage>
</organism>
<dbReference type="Proteomes" id="UP000800039">
    <property type="component" value="Unassembled WGS sequence"/>
</dbReference>
<feature type="non-terminal residue" evidence="1">
    <location>
        <position position="421"/>
    </location>
</feature>
<keyword evidence="2" id="KW-1185">Reference proteome</keyword>
<accession>A0A9P4LEP4</accession>
<sequence length="421" mass="48524">WNELTVREKWEAKPNLRAREVIAKNPVRAKAAIENEIKEPEYALRDAEIRDGLWQIMDQMERFALAFFQFEHLSEDGVLPTRWYKDLTPQTAKIIGCVASGGPAGVHGWHDLFIDEQKRRALVCAIIGNVLVEQVFQHILFGGRAAEIKAVAALQEKHRNEDGELPWHYGTAIKKLLKGNKATDVLELPANFSNHVNRIVGAVWTHLSPIFYLNLENLSTPGETEIPEDVFNPLHKIIAQAGVLSLHMRLDPHTVYYFEPIFKEDTFTANRMECFNFRNMQQRHPRCTPEEVLKLDEEEQERRATLLDAEKKRARNDEPLTQITIMDGVCAYRLGGWEKVSSKASQPEYEKPEYKTQGVRARILTHGWVYCRWGRARRFKEGKPNDGGEKVHGDAWKGGFVEFTDVKGVYPWLEEERKARK</sequence>
<dbReference type="RefSeq" id="XP_040794135.1">
    <property type="nucleotide sequence ID" value="XM_040927315.1"/>
</dbReference>
<reference evidence="1" key="1">
    <citation type="submission" date="2020-01" db="EMBL/GenBank/DDBJ databases">
        <authorList>
            <consortium name="DOE Joint Genome Institute"/>
            <person name="Haridas S."/>
            <person name="Albert R."/>
            <person name="Binder M."/>
            <person name="Bloem J."/>
            <person name="Labutti K."/>
            <person name="Salamov A."/>
            <person name="Andreopoulos B."/>
            <person name="Baker S.E."/>
            <person name="Barry K."/>
            <person name="Bills G."/>
            <person name="Bluhm B.H."/>
            <person name="Cannon C."/>
            <person name="Castanera R."/>
            <person name="Culley D.E."/>
            <person name="Daum C."/>
            <person name="Ezra D."/>
            <person name="Gonzalez J.B."/>
            <person name="Henrissat B."/>
            <person name="Kuo A."/>
            <person name="Liang C."/>
            <person name="Lipzen A."/>
            <person name="Lutzoni F."/>
            <person name="Magnuson J."/>
            <person name="Mondo S."/>
            <person name="Nolan M."/>
            <person name="Ohm R."/>
            <person name="Pangilinan J."/>
            <person name="Park H.-J."/>
            <person name="Ramirez L."/>
            <person name="Alfaro M."/>
            <person name="Sun H."/>
            <person name="Tritt A."/>
            <person name="Yoshinaga Y."/>
            <person name="Zwiers L.-H."/>
            <person name="Turgeon B.G."/>
            <person name="Goodwin S.B."/>
            <person name="Spatafora J.W."/>
            <person name="Crous P.W."/>
            <person name="Grigoriev I.V."/>
        </authorList>
    </citation>
    <scope>NUCLEOTIDE SEQUENCE</scope>
    <source>
        <strain evidence="1">CBS 394.84</strain>
    </source>
</reference>
<dbReference type="OrthoDB" id="309640at2759"/>
<name>A0A9P4LEP4_9PLEO</name>
<dbReference type="AlphaFoldDB" id="A0A9P4LEP4"/>
<proteinExistence type="predicted"/>
<protein>
    <submittedName>
        <fullName evidence="1">Uncharacterized protein</fullName>
    </submittedName>
</protein>